<keyword evidence="2" id="KW-1185">Reference proteome</keyword>
<comment type="caution">
    <text evidence="1">The sequence shown here is derived from an EMBL/GenBank/DDBJ whole genome shotgun (WGS) entry which is preliminary data.</text>
</comment>
<name>A0AAE1CSL4_9GAST</name>
<accession>A0AAE1CSL4</accession>
<dbReference type="Proteomes" id="UP001283361">
    <property type="component" value="Unassembled WGS sequence"/>
</dbReference>
<dbReference type="EMBL" id="JAWDGP010006982">
    <property type="protein sequence ID" value="KAK3731931.1"/>
    <property type="molecule type" value="Genomic_DNA"/>
</dbReference>
<dbReference type="AlphaFoldDB" id="A0AAE1CSL4"/>
<evidence type="ECO:0000313" key="1">
    <source>
        <dbReference type="EMBL" id="KAK3731931.1"/>
    </source>
</evidence>
<sequence length="122" mass="13827">MILLVCGHSFQDMIMCEAFMFEQQQQTFNPEAAAQDSAFIHLHELLWAHRHNLSEFGVPEPTILCRPSDALRDPEQEYAKAEARCLGSNVNQPAAVASIRTSQALRTLMDQKCKQKEVHRSS</sequence>
<proteinExistence type="predicted"/>
<reference evidence="1" key="1">
    <citation type="journal article" date="2023" name="G3 (Bethesda)">
        <title>A reference genome for the long-term kleptoplast-retaining sea slug Elysia crispata morphotype clarki.</title>
        <authorList>
            <person name="Eastman K.E."/>
            <person name="Pendleton A.L."/>
            <person name="Shaikh M.A."/>
            <person name="Suttiyut T."/>
            <person name="Ogas R."/>
            <person name="Tomko P."/>
            <person name="Gavelis G."/>
            <person name="Widhalm J.R."/>
            <person name="Wisecaver J.H."/>
        </authorList>
    </citation>
    <scope>NUCLEOTIDE SEQUENCE</scope>
    <source>
        <strain evidence="1">ECLA1</strain>
    </source>
</reference>
<evidence type="ECO:0000313" key="2">
    <source>
        <dbReference type="Proteomes" id="UP001283361"/>
    </source>
</evidence>
<gene>
    <name evidence="1" type="ORF">RRG08_044990</name>
</gene>
<organism evidence="1 2">
    <name type="scientific">Elysia crispata</name>
    <name type="common">lettuce slug</name>
    <dbReference type="NCBI Taxonomy" id="231223"/>
    <lineage>
        <taxon>Eukaryota</taxon>
        <taxon>Metazoa</taxon>
        <taxon>Spiralia</taxon>
        <taxon>Lophotrochozoa</taxon>
        <taxon>Mollusca</taxon>
        <taxon>Gastropoda</taxon>
        <taxon>Heterobranchia</taxon>
        <taxon>Euthyneura</taxon>
        <taxon>Panpulmonata</taxon>
        <taxon>Sacoglossa</taxon>
        <taxon>Placobranchoidea</taxon>
        <taxon>Plakobranchidae</taxon>
        <taxon>Elysia</taxon>
    </lineage>
</organism>
<protein>
    <submittedName>
        <fullName evidence="1">Uncharacterized protein</fullName>
    </submittedName>
</protein>